<proteinExistence type="predicted"/>
<feature type="region of interest" description="Disordered" evidence="1">
    <location>
        <begin position="1"/>
        <end position="22"/>
    </location>
</feature>
<name>A0A8J2H7W3_COTCN</name>
<dbReference type="Proteomes" id="UP000786811">
    <property type="component" value="Unassembled WGS sequence"/>
</dbReference>
<evidence type="ECO:0000313" key="3">
    <source>
        <dbReference type="Proteomes" id="UP000786811"/>
    </source>
</evidence>
<accession>A0A8J2H7W3</accession>
<sequence length="122" mass="12607">MLSPTPSPTLAVTVGSRQHSGGQSTVPAPLALLASLLGSRSFWLAASASSVSNTASESNVSSFSQVSSRFIIISLNPRTSATLNVFRYPAAAIVIHDSQPHPGAVSGPQAKTTNTVYNIKLT</sequence>
<dbReference type="EMBL" id="CAJNRD030001118">
    <property type="protein sequence ID" value="CAG5082091.1"/>
    <property type="molecule type" value="Genomic_DNA"/>
</dbReference>
<evidence type="ECO:0000313" key="2">
    <source>
        <dbReference type="EMBL" id="CAG5082091.1"/>
    </source>
</evidence>
<keyword evidence="3" id="KW-1185">Reference proteome</keyword>
<reference evidence="2" key="1">
    <citation type="submission" date="2021-04" db="EMBL/GenBank/DDBJ databases">
        <authorList>
            <person name="Chebbi M.A.C M."/>
        </authorList>
    </citation>
    <scope>NUCLEOTIDE SEQUENCE</scope>
</reference>
<gene>
    <name evidence="2" type="ORF">HICCMSTLAB_LOCUS3455</name>
</gene>
<evidence type="ECO:0000256" key="1">
    <source>
        <dbReference type="SAM" id="MobiDB-lite"/>
    </source>
</evidence>
<comment type="caution">
    <text evidence="2">The sequence shown here is derived from an EMBL/GenBank/DDBJ whole genome shotgun (WGS) entry which is preliminary data.</text>
</comment>
<organism evidence="2 3">
    <name type="scientific">Cotesia congregata</name>
    <name type="common">Parasitoid wasp</name>
    <name type="synonym">Apanteles congregatus</name>
    <dbReference type="NCBI Taxonomy" id="51543"/>
    <lineage>
        <taxon>Eukaryota</taxon>
        <taxon>Metazoa</taxon>
        <taxon>Ecdysozoa</taxon>
        <taxon>Arthropoda</taxon>
        <taxon>Hexapoda</taxon>
        <taxon>Insecta</taxon>
        <taxon>Pterygota</taxon>
        <taxon>Neoptera</taxon>
        <taxon>Endopterygota</taxon>
        <taxon>Hymenoptera</taxon>
        <taxon>Apocrita</taxon>
        <taxon>Ichneumonoidea</taxon>
        <taxon>Braconidae</taxon>
        <taxon>Microgastrinae</taxon>
        <taxon>Cotesia</taxon>
    </lineage>
</organism>
<dbReference type="AlphaFoldDB" id="A0A8J2H7W3"/>
<protein>
    <submittedName>
        <fullName evidence="2">Uncharacterized protein</fullName>
    </submittedName>
</protein>